<reference evidence="2 3" key="1">
    <citation type="submission" date="2019-10" db="EMBL/GenBank/DDBJ databases">
        <title>Assembly and Annotation for the nematode Trichostrongylus colubriformis.</title>
        <authorList>
            <person name="Martin J."/>
        </authorList>
    </citation>
    <scope>NUCLEOTIDE SEQUENCE [LARGE SCALE GENOMIC DNA]</scope>
    <source>
        <strain evidence="2">G859</strain>
        <tissue evidence="2">Whole worm</tissue>
    </source>
</reference>
<organism evidence="2 3">
    <name type="scientific">Trichostrongylus colubriformis</name>
    <name type="common">Black scour worm</name>
    <dbReference type="NCBI Taxonomy" id="6319"/>
    <lineage>
        <taxon>Eukaryota</taxon>
        <taxon>Metazoa</taxon>
        <taxon>Ecdysozoa</taxon>
        <taxon>Nematoda</taxon>
        <taxon>Chromadorea</taxon>
        <taxon>Rhabditida</taxon>
        <taxon>Rhabditina</taxon>
        <taxon>Rhabditomorpha</taxon>
        <taxon>Strongyloidea</taxon>
        <taxon>Trichostrongylidae</taxon>
        <taxon>Trichostrongylus</taxon>
    </lineage>
</organism>
<evidence type="ECO:0000313" key="3">
    <source>
        <dbReference type="Proteomes" id="UP001331761"/>
    </source>
</evidence>
<name>A0AAN8FX24_TRICO</name>
<dbReference type="EMBL" id="WIXE01001338">
    <property type="protein sequence ID" value="KAK5985792.1"/>
    <property type="molecule type" value="Genomic_DNA"/>
</dbReference>
<keyword evidence="3" id="KW-1185">Reference proteome</keyword>
<evidence type="ECO:0000256" key="1">
    <source>
        <dbReference type="SAM" id="Phobius"/>
    </source>
</evidence>
<comment type="caution">
    <text evidence="2">The sequence shown here is derived from an EMBL/GenBank/DDBJ whole genome shotgun (WGS) entry which is preliminary data.</text>
</comment>
<dbReference type="AlphaFoldDB" id="A0AAN8FX24"/>
<feature type="transmembrane region" description="Helical" evidence="1">
    <location>
        <begin position="12"/>
        <end position="35"/>
    </location>
</feature>
<evidence type="ECO:0000313" key="2">
    <source>
        <dbReference type="EMBL" id="KAK5985792.1"/>
    </source>
</evidence>
<keyword evidence="1" id="KW-0472">Membrane</keyword>
<gene>
    <name evidence="2" type="ORF">GCK32_009126</name>
</gene>
<dbReference type="Proteomes" id="UP001331761">
    <property type="component" value="Unassembled WGS sequence"/>
</dbReference>
<protein>
    <submittedName>
        <fullName evidence="2">Uncharacterized protein</fullName>
    </submittedName>
</protein>
<keyword evidence="1" id="KW-1133">Transmembrane helix</keyword>
<keyword evidence="1" id="KW-0812">Transmembrane</keyword>
<proteinExistence type="predicted"/>
<accession>A0AAN8FX24</accession>
<sequence>MRFLWVELSMSGAVCMYSVSVVSALLCISTGATFIGNSLGSQLSGGQGFLYANEYPTSEETQKRLVREPPLIKRGIDPFSIPTLIKEPPLKRGDKRDAYVYPATSSQLSDRIPLREPPLKRGDLFSEAVYVKIPELESNEYENELIGANESNTPDRAWLLDRSTKRVSDSESSPRSQLRAQRLLSRIWH</sequence>